<sequence length="93" mass="10222">MDPRWNNLLALIANENSAENLDGLLSMLLSHDERHAVAGRLAVFKALLQGEMSQRQMSVELGVSIATITRASNNLKSMSDEARLALSRMLQVS</sequence>
<comment type="function">
    <text evidence="8">This protein is an aporepressor. When complexed with L-tryptophan it binds the operator region of the trp operon and prevents the initiation of transcription.</text>
</comment>
<evidence type="ECO:0000313" key="10">
    <source>
        <dbReference type="Proteomes" id="UP001499988"/>
    </source>
</evidence>
<dbReference type="PANTHER" id="PTHR38025:SF1">
    <property type="entry name" value="TRP OPERON REPRESSOR"/>
    <property type="match status" value="1"/>
</dbReference>
<evidence type="ECO:0000256" key="4">
    <source>
        <dbReference type="ARBA" id="ARBA00022491"/>
    </source>
</evidence>
<dbReference type="InterPro" id="IPR038116">
    <property type="entry name" value="TrpR-like_sf"/>
</dbReference>
<dbReference type="PIRSF" id="PIRSF003196">
    <property type="entry name" value="Trp_repressor"/>
    <property type="match status" value="1"/>
</dbReference>
<dbReference type="InterPro" id="IPR000831">
    <property type="entry name" value="Trp_repress"/>
</dbReference>
<comment type="similarity">
    <text evidence="2 8">Belongs to the TrpR family.</text>
</comment>
<dbReference type="HAMAP" id="MF_00475">
    <property type="entry name" value="Trp_repressor"/>
    <property type="match status" value="1"/>
</dbReference>
<keyword evidence="3 8" id="KW-0963">Cytoplasm</keyword>
<evidence type="ECO:0000256" key="7">
    <source>
        <dbReference type="ARBA" id="ARBA00023163"/>
    </source>
</evidence>
<keyword evidence="7 8" id="KW-0804">Transcription</keyword>
<dbReference type="Proteomes" id="UP001499988">
    <property type="component" value="Unassembled WGS sequence"/>
</dbReference>
<evidence type="ECO:0000256" key="5">
    <source>
        <dbReference type="ARBA" id="ARBA00023015"/>
    </source>
</evidence>
<dbReference type="Gene3D" id="1.10.1270.10">
    <property type="entry name" value="TrpR-like"/>
    <property type="match status" value="1"/>
</dbReference>
<dbReference type="Pfam" id="PF01371">
    <property type="entry name" value="Trp_repressor"/>
    <property type="match status" value="1"/>
</dbReference>
<dbReference type="NCBIfam" id="TIGR01321">
    <property type="entry name" value="TrpR"/>
    <property type="match status" value="1"/>
</dbReference>
<evidence type="ECO:0000256" key="8">
    <source>
        <dbReference type="HAMAP-Rule" id="MF_00475"/>
    </source>
</evidence>
<evidence type="ECO:0000256" key="6">
    <source>
        <dbReference type="ARBA" id="ARBA00023125"/>
    </source>
</evidence>
<evidence type="ECO:0000256" key="1">
    <source>
        <dbReference type="ARBA" id="ARBA00004496"/>
    </source>
</evidence>
<feature type="DNA-binding region" evidence="8">
    <location>
        <begin position="54"/>
        <end position="77"/>
    </location>
</feature>
<keyword evidence="6 8" id="KW-0238">DNA-binding</keyword>
<dbReference type="PANTHER" id="PTHR38025">
    <property type="entry name" value="TRP OPERON REPRESSOR"/>
    <property type="match status" value="1"/>
</dbReference>
<keyword evidence="4 8" id="KW-0678">Repressor</keyword>
<name>A0ABP9FBB5_9GAMM</name>
<evidence type="ECO:0000256" key="3">
    <source>
        <dbReference type="ARBA" id="ARBA00022490"/>
    </source>
</evidence>
<accession>A0ABP9FBB5</accession>
<dbReference type="EMBL" id="BAABJZ010000098">
    <property type="protein sequence ID" value="GAA4897496.1"/>
    <property type="molecule type" value="Genomic_DNA"/>
</dbReference>
<evidence type="ECO:0000313" key="9">
    <source>
        <dbReference type="EMBL" id="GAA4897496.1"/>
    </source>
</evidence>
<organism evidence="9 10">
    <name type="scientific">Ferrimonas pelagia</name>
    <dbReference type="NCBI Taxonomy" id="1177826"/>
    <lineage>
        <taxon>Bacteria</taxon>
        <taxon>Pseudomonadati</taxon>
        <taxon>Pseudomonadota</taxon>
        <taxon>Gammaproteobacteria</taxon>
        <taxon>Alteromonadales</taxon>
        <taxon>Ferrimonadaceae</taxon>
        <taxon>Ferrimonas</taxon>
    </lineage>
</organism>
<evidence type="ECO:0000256" key="2">
    <source>
        <dbReference type="ARBA" id="ARBA00007027"/>
    </source>
</evidence>
<comment type="subcellular location">
    <subcellularLocation>
        <location evidence="1 8">Cytoplasm</location>
    </subcellularLocation>
</comment>
<protein>
    <recommendedName>
        <fullName evidence="8">Trp operon repressor homolog</fullName>
    </recommendedName>
</protein>
<dbReference type="InterPro" id="IPR010921">
    <property type="entry name" value="Trp_repressor/repl_initiator"/>
</dbReference>
<gene>
    <name evidence="8 9" type="primary">trpR</name>
    <name evidence="9" type="ORF">GCM10023333_33530</name>
</gene>
<keyword evidence="10" id="KW-1185">Reference proteome</keyword>
<dbReference type="InterPro" id="IPR013335">
    <property type="entry name" value="Trp_repress_bac"/>
</dbReference>
<keyword evidence="5 8" id="KW-0805">Transcription regulation</keyword>
<proteinExistence type="inferred from homology"/>
<comment type="subunit">
    <text evidence="8">Homodimer.</text>
</comment>
<dbReference type="SUPFAM" id="SSF48295">
    <property type="entry name" value="TrpR-like"/>
    <property type="match status" value="1"/>
</dbReference>
<comment type="caution">
    <text evidence="9">The sequence shown here is derived from an EMBL/GenBank/DDBJ whole genome shotgun (WGS) entry which is preliminary data.</text>
</comment>
<reference evidence="10" key="1">
    <citation type="journal article" date="2019" name="Int. J. Syst. Evol. Microbiol.">
        <title>The Global Catalogue of Microorganisms (GCM) 10K type strain sequencing project: providing services to taxonomists for standard genome sequencing and annotation.</title>
        <authorList>
            <consortium name="The Broad Institute Genomics Platform"/>
            <consortium name="The Broad Institute Genome Sequencing Center for Infectious Disease"/>
            <person name="Wu L."/>
            <person name="Ma J."/>
        </authorList>
    </citation>
    <scope>NUCLEOTIDE SEQUENCE [LARGE SCALE GENOMIC DNA]</scope>
    <source>
        <strain evidence="10">JCM 18401</strain>
    </source>
</reference>